<feature type="compositionally biased region" description="Basic and acidic residues" evidence="1">
    <location>
        <begin position="11"/>
        <end position="22"/>
    </location>
</feature>
<dbReference type="AlphaFoldDB" id="A0A382ZIA1"/>
<evidence type="ECO:0000313" key="2">
    <source>
        <dbReference type="EMBL" id="SVD94949.1"/>
    </source>
</evidence>
<name>A0A382ZIA1_9ZZZZ</name>
<feature type="region of interest" description="Disordered" evidence="1">
    <location>
        <begin position="1"/>
        <end position="25"/>
    </location>
</feature>
<sequence length="64" mass="7096">VDGVRLGDLSPSDHENIEKERGGQNYKPLENVVVSHVKDSSTLICRKPSSNEVEAYIEEELIDG</sequence>
<gene>
    <name evidence="2" type="ORF">METZ01_LOCUS447803</name>
</gene>
<feature type="non-terminal residue" evidence="2">
    <location>
        <position position="64"/>
    </location>
</feature>
<proteinExistence type="predicted"/>
<dbReference type="EMBL" id="UINC01183958">
    <property type="protein sequence ID" value="SVD94949.1"/>
    <property type="molecule type" value="Genomic_DNA"/>
</dbReference>
<evidence type="ECO:0000256" key="1">
    <source>
        <dbReference type="SAM" id="MobiDB-lite"/>
    </source>
</evidence>
<accession>A0A382ZIA1</accession>
<protein>
    <submittedName>
        <fullName evidence="2">Uncharacterized protein</fullName>
    </submittedName>
</protein>
<reference evidence="2" key="1">
    <citation type="submission" date="2018-05" db="EMBL/GenBank/DDBJ databases">
        <authorList>
            <person name="Lanie J.A."/>
            <person name="Ng W.-L."/>
            <person name="Kazmierczak K.M."/>
            <person name="Andrzejewski T.M."/>
            <person name="Davidsen T.M."/>
            <person name="Wayne K.J."/>
            <person name="Tettelin H."/>
            <person name="Glass J.I."/>
            <person name="Rusch D."/>
            <person name="Podicherti R."/>
            <person name="Tsui H.-C.T."/>
            <person name="Winkler M.E."/>
        </authorList>
    </citation>
    <scope>NUCLEOTIDE SEQUENCE</scope>
</reference>
<feature type="non-terminal residue" evidence="2">
    <location>
        <position position="1"/>
    </location>
</feature>
<organism evidence="2">
    <name type="scientific">marine metagenome</name>
    <dbReference type="NCBI Taxonomy" id="408172"/>
    <lineage>
        <taxon>unclassified sequences</taxon>
        <taxon>metagenomes</taxon>
        <taxon>ecological metagenomes</taxon>
    </lineage>
</organism>